<gene>
    <name evidence="5" type="ORF">GHK86_01365</name>
</gene>
<dbReference type="EMBL" id="WJHE01000053">
    <property type="protein sequence ID" value="MST31381.1"/>
    <property type="molecule type" value="Genomic_DNA"/>
</dbReference>
<evidence type="ECO:0000256" key="2">
    <source>
        <dbReference type="SAM" id="MobiDB-lite"/>
    </source>
</evidence>
<dbReference type="Pfam" id="PF03816">
    <property type="entry name" value="LytR_cpsA_psr"/>
    <property type="match status" value="1"/>
</dbReference>
<sequence>MPNSAPLHRRHSDPFHRRWPRRILVAVNVFVAVVLVATGLVYGYARSTFGSIHTAVAHDLSKAPVNSPQAYDGLPPENILLIGNQTRSELTNPKQIAEFGNPQLLSGSLSDVAMVLHLNPRKRTAALLSIPRDLFAPMPAGSLVGPWGKIDAALNDGKQGPDNLIKAIHQDLGIPINHYVELNFDGFMQTVNALGGIRMDFPERIYDPYSLLGIYHTGCQLIHGFQALALVRARHLRYDPPGVSPTDPAAWPQDPESDLSRIVRDHEFLKALLTTAEHKGLSNPFTAVHFVHALINQIVMDPGLKSQLFQLAQRFGHLASGSIPTLTIPVDAGGALNGYTYAGGSYGDVDFPTQPRDWKAIEAWDPGVLATARPHRVVVVDGTGAGTQPAAVVTAALQHDGLPVGTPGVATVEASTSETYVQYHPGQEPMGLAVLKELTGATMLQPVASVPAGEVVVDLGTAVSAVGQLASSSSSSTAPSTTPGSGGAAATTTPTTAPTPSGVAGNTSHDQLAPYDPRPCAP</sequence>
<evidence type="ECO:0000259" key="4">
    <source>
        <dbReference type="Pfam" id="PF03816"/>
    </source>
</evidence>
<feature type="domain" description="Cell envelope-related transcriptional attenuator" evidence="4">
    <location>
        <begin position="110"/>
        <end position="235"/>
    </location>
</feature>
<accession>A0ABW9QP17</accession>
<dbReference type="Proteomes" id="UP000437736">
    <property type="component" value="Unassembled WGS sequence"/>
</dbReference>
<dbReference type="PANTHER" id="PTHR33392">
    <property type="entry name" value="POLYISOPRENYL-TEICHOIC ACID--PEPTIDOGLYCAN TEICHOIC ACID TRANSFERASE TAGU"/>
    <property type="match status" value="1"/>
</dbReference>
<name>A0ABW9QP17_9ACTN</name>
<keyword evidence="3" id="KW-0472">Membrane</keyword>
<dbReference type="Gene3D" id="3.40.630.190">
    <property type="entry name" value="LCP protein"/>
    <property type="match status" value="1"/>
</dbReference>
<dbReference type="InterPro" id="IPR004474">
    <property type="entry name" value="LytR_CpsA_psr"/>
</dbReference>
<comment type="similarity">
    <text evidence="1">Belongs to the LytR/CpsA/Psr (LCP) family.</text>
</comment>
<organism evidence="5 6">
    <name type="scientific">Acidiferrimicrobium australe</name>
    <dbReference type="NCBI Taxonomy" id="2664430"/>
    <lineage>
        <taxon>Bacteria</taxon>
        <taxon>Bacillati</taxon>
        <taxon>Actinomycetota</taxon>
        <taxon>Acidimicrobiia</taxon>
        <taxon>Acidimicrobiales</taxon>
        <taxon>Acidimicrobiaceae</taxon>
        <taxon>Acidiferrimicrobium</taxon>
    </lineage>
</organism>
<dbReference type="InterPro" id="IPR050922">
    <property type="entry name" value="LytR/CpsA/Psr_CW_biosynth"/>
</dbReference>
<reference evidence="5 6" key="1">
    <citation type="submission" date="2019-11" db="EMBL/GenBank/DDBJ databases">
        <title>Acidiferrimicrobium australis gen. nov., sp. nov., an acidophilic and obligately heterotrophic, member of the Actinobacteria that catalyses dissimilatory oxido- reduction of iron isolated from metal-rich acidic water in Chile.</title>
        <authorList>
            <person name="Gonzalez D."/>
            <person name="Huber K."/>
            <person name="Hedrich S."/>
            <person name="Rojas-Villalobos C."/>
            <person name="Quatrini R."/>
            <person name="Dinamarca M.A."/>
            <person name="Schwarz A."/>
            <person name="Canales C."/>
            <person name="Nancucheo I."/>
        </authorList>
    </citation>
    <scope>NUCLEOTIDE SEQUENCE [LARGE SCALE GENOMIC DNA]</scope>
    <source>
        <strain evidence="5 6">USS-CCA1</strain>
    </source>
</reference>
<protein>
    <recommendedName>
        <fullName evidence="4">Cell envelope-related transcriptional attenuator domain-containing protein</fullName>
    </recommendedName>
</protein>
<comment type="caution">
    <text evidence="5">The sequence shown here is derived from an EMBL/GenBank/DDBJ whole genome shotgun (WGS) entry which is preliminary data.</text>
</comment>
<feature type="transmembrane region" description="Helical" evidence="3">
    <location>
        <begin position="23"/>
        <end position="45"/>
    </location>
</feature>
<keyword evidence="6" id="KW-1185">Reference proteome</keyword>
<keyword evidence="3" id="KW-0812">Transmembrane</keyword>
<evidence type="ECO:0000313" key="6">
    <source>
        <dbReference type="Proteomes" id="UP000437736"/>
    </source>
</evidence>
<proteinExistence type="inferred from homology"/>
<feature type="compositionally biased region" description="Low complexity" evidence="2">
    <location>
        <begin position="470"/>
        <end position="502"/>
    </location>
</feature>
<evidence type="ECO:0000256" key="1">
    <source>
        <dbReference type="ARBA" id="ARBA00006068"/>
    </source>
</evidence>
<evidence type="ECO:0000313" key="5">
    <source>
        <dbReference type="EMBL" id="MST31381.1"/>
    </source>
</evidence>
<feature type="region of interest" description="Disordered" evidence="2">
    <location>
        <begin position="469"/>
        <end position="522"/>
    </location>
</feature>
<evidence type="ECO:0000256" key="3">
    <source>
        <dbReference type="SAM" id="Phobius"/>
    </source>
</evidence>
<dbReference type="PANTHER" id="PTHR33392:SF6">
    <property type="entry name" value="POLYISOPRENYL-TEICHOIC ACID--PEPTIDOGLYCAN TEICHOIC ACID TRANSFERASE TAGU"/>
    <property type="match status" value="1"/>
</dbReference>
<keyword evidence="3" id="KW-1133">Transmembrane helix</keyword>
<dbReference type="NCBIfam" id="TIGR00350">
    <property type="entry name" value="lytR_cpsA_psr"/>
    <property type="match status" value="1"/>
</dbReference>